<organism evidence="2 3">
    <name type="scientific">Mucilaginibacter psychrotolerans</name>
    <dbReference type="NCBI Taxonomy" id="1524096"/>
    <lineage>
        <taxon>Bacteria</taxon>
        <taxon>Pseudomonadati</taxon>
        <taxon>Bacteroidota</taxon>
        <taxon>Sphingobacteriia</taxon>
        <taxon>Sphingobacteriales</taxon>
        <taxon>Sphingobacteriaceae</taxon>
        <taxon>Mucilaginibacter</taxon>
    </lineage>
</organism>
<feature type="transmembrane region" description="Helical" evidence="1">
    <location>
        <begin position="6"/>
        <end position="23"/>
    </location>
</feature>
<proteinExistence type="predicted"/>
<evidence type="ECO:0008006" key="4">
    <source>
        <dbReference type="Google" id="ProtNLM"/>
    </source>
</evidence>
<accession>A0A4Y8RZL2</accession>
<dbReference type="AlphaFoldDB" id="A0A4Y8RZL2"/>
<sequence>MINKYTLLFIATSVASVIMIYSNRQRFIKEIQLSQQNTSELKDSLSVKNGTIEYLQKMLAINYKIGNPELVNLNLTEYTDKGNKRISKLMKDQRKKFVIRYSASGCNVCIDLIFKNKERLNEIKKKFDFLVFVDFQIFEDYIRWKRVSETNKNVYLIDKQTLPFDGFFEHNSYCFIVNQNLQANSFFIPRNEFKEQLDYYIVSQLRIQ</sequence>
<dbReference type="RefSeq" id="WP_133236956.1">
    <property type="nucleotide sequence ID" value="NZ_SOZE01000057.1"/>
</dbReference>
<keyword evidence="1" id="KW-1133">Transmembrane helix</keyword>
<reference evidence="2 3" key="1">
    <citation type="journal article" date="2017" name="Int. J. Syst. Evol. Microbiol.">
        <title>Mucilaginibacterpsychrotolerans sp. nov., isolated from peatlands.</title>
        <authorList>
            <person name="Deng Y."/>
            <person name="Shen L."/>
            <person name="Xu B."/>
            <person name="Liu Y."/>
            <person name="Gu Z."/>
            <person name="Liu H."/>
            <person name="Zhou Y."/>
        </authorList>
    </citation>
    <scope>NUCLEOTIDE SEQUENCE [LARGE SCALE GENOMIC DNA]</scope>
    <source>
        <strain evidence="2 3">NH7-4</strain>
    </source>
</reference>
<keyword evidence="1" id="KW-0472">Membrane</keyword>
<protein>
    <recommendedName>
        <fullName evidence="4">Redoxin domain-containing protein</fullName>
    </recommendedName>
</protein>
<keyword evidence="1" id="KW-0812">Transmembrane</keyword>
<name>A0A4Y8RZL2_9SPHI</name>
<evidence type="ECO:0000313" key="3">
    <source>
        <dbReference type="Proteomes" id="UP000297540"/>
    </source>
</evidence>
<dbReference type="OrthoDB" id="1050268at2"/>
<gene>
    <name evidence="2" type="ORF">E2R66_27460</name>
</gene>
<evidence type="ECO:0000313" key="2">
    <source>
        <dbReference type="EMBL" id="TFF30398.1"/>
    </source>
</evidence>
<dbReference type="Proteomes" id="UP000297540">
    <property type="component" value="Unassembled WGS sequence"/>
</dbReference>
<evidence type="ECO:0000256" key="1">
    <source>
        <dbReference type="SAM" id="Phobius"/>
    </source>
</evidence>
<comment type="caution">
    <text evidence="2">The sequence shown here is derived from an EMBL/GenBank/DDBJ whole genome shotgun (WGS) entry which is preliminary data.</text>
</comment>
<keyword evidence="3" id="KW-1185">Reference proteome</keyword>
<dbReference type="EMBL" id="SOZE01000057">
    <property type="protein sequence ID" value="TFF30398.1"/>
    <property type="molecule type" value="Genomic_DNA"/>
</dbReference>